<feature type="compositionally biased region" description="Low complexity" evidence="1">
    <location>
        <begin position="19"/>
        <end position="28"/>
    </location>
</feature>
<feature type="non-terminal residue" evidence="2">
    <location>
        <position position="28"/>
    </location>
</feature>
<reference evidence="2 3" key="1">
    <citation type="journal article" date="2018" name="Front. Plant Sci.">
        <title>Red Clover (Trifolium pratense) and Zigzag Clover (T. medium) - A Picture of Genomic Similarities and Differences.</title>
        <authorList>
            <person name="Dluhosova J."/>
            <person name="Istvanek J."/>
            <person name="Nedelnik J."/>
            <person name="Repkova J."/>
        </authorList>
    </citation>
    <scope>NUCLEOTIDE SEQUENCE [LARGE SCALE GENOMIC DNA]</scope>
    <source>
        <strain evidence="3">cv. 10/8</strain>
        <tissue evidence="2">Leaf</tissue>
    </source>
</reference>
<feature type="region of interest" description="Disordered" evidence="1">
    <location>
        <begin position="1"/>
        <end position="28"/>
    </location>
</feature>
<evidence type="ECO:0000313" key="3">
    <source>
        <dbReference type="Proteomes" id="UP000265520"/>
    </source>
</evidence>
<sequence length="28" mass="3338">MENQLKQRKAIMPRKRAPRTTTTARPEQ</sequence>
<dbReference type="AlphaFoldDB" id="A0A392SVH7"/>
<evidence type="ECO:0000313" key="2">
    <source>
        <dbReference type="EMBL" id="MCI52878.1"/>
    </source>
</evidence>
<organism evidence="2 3">
    <name type="scientific">Trifolium medium</name>
    <dbReference type="NCBI Taxonomy" id="97028"/>
    <lineage>
        <taxon>Eukaryota</taxon>
        <taxon>Viridiplantae</taxon>
        <taxon>Streptophyta</taxon>
        <taxon>Embryophyta</taxon>
        <taxon>Tracheophyta</taxon>
        <taxon>Spermatophyta</taxon>
        <taxon>Magnoliopsida</taxon>
        <taxon>eudicotyledons</taxon>
        <taxon>Gunneridae</taxon>
        <taxon>Pentapetalae</taxon>
        <taxon>rosids</taxon>
        <taxon>fabids</taxon>
        <taxon>Fabales</taxon>
        <taxon>Fabaceae</taxon>
        <taxon>Papilionoideae</taxon>
        <taxon>50 kb inversion clade</taxon>
        <taxon>NPAAA clade</taxon>
        <taxon>Hologalegina</taxon>
        <taxon>IRL clade</taxon>
        <taxon>Trifolieae</taxon>
        <taxon>Trifolium</taxon>
    </lineage>
</organism>
<protein>
    <submittedName>
        <fullName evidence="2">Uncharacterized protein</fullName>
    </submittedName>
</protein>
<keyword evidence="3" id="KW-1185">Reference proteome</keyword>
<accession>A0A392SVH7</accession>
<dbReference type="Proteomes" id="UP000265520">
    <property type="component" value="Unassembled WGS sequence"/>
</dbReference>
<name>A0A392SVH7_9FABA</name>
<evidence type="ECO:0000256" key="1">
    <source>
        <dbReference type="SAM" id="MobiDB-lite"/>
    </source>
</evidence>
<comment type="caution">
    <text evidence="2">The sequence shown here is derived from an EMBL/GenBank/DDBJ whole genome shotgun (WGS) entry which is preliminary data.</text>
</comment>
<feature type="compositionally biased region" description="Basic residues" evidence="1">
    <location>
        <begin position="1"/>
        <end position="18"/>
    </location>
</feature>
<proteinExistence type="predicted"/>
<dbReference type="EMBL" id="LXQA010454257">
    <property type="protein sequence ID" value="MCI52878.1"/>
    <property type="molecule type" value="Genomic_DNA"/>
</dbReference>